<dbReference type="Gene3D" id="3.30.390.30">
    <property type="match status" value="1"/>
</dbReference>
<dbReference type="InterPro" id="IPR016156">
    <property type="entry name" value="FAD/NAD-linked_Rdtase_dimer_sf"/>
</dbReference>
<keyword evidence="3" id="KW-0274">FAD</keyword>
<feature type="domain" description="Pyridine nucleotide-disulphide oxidoreductase dimerisation" evidence="4">
    <location>
        <begin position="361"/>
        <end position="468"/>
    </location>
</feature>
<gene>
    <name evidence="6" type="ORF">UFOPK3516_01023</name>
</gene>
<sequence length="476" mass="49116">MAYGFERTQRVVVLGGGPGGYAAALSAAQLGADVTLIERTGVGGAAVLTDVVPSKTLIATAAAAQGLNTAADLGVQFFVRANSEKAQRPEIAVNLADVNKRLLLLASEQSQDMSAALTQAGVRIISGHGRLDGTEAVIISTAPGGTDFDRIEADTVIVSVGASPRILPDATPDGERILTWTQLYGLSQVPEHIIVVGSGVTGAEFAGAYRALGSEVTLVSSRAQVLPGEDADAATVIEDVFRRSGMTVLSGARAVTAERSGETVTVTLADGTAVTGSHVLMAVGSIPNTADIGLAEAGVEMTESGHIRVNRVARSSVLNIYGVGDCSATMPLASVASMQGRTAAFHALGDAVEPFDELNVAANIFTQPEIATVGWTQADIEAGTIRGTVYKLPLEKNPRAKMMGITDGFVKIFATTTSRTVIGGVIVAPNASELIFPLALAVEHRLTVDDVARAFAIYPSLTGSITDAARALHKVD</sequence>
<dbReference type="PIRSF" id="PIRSF000350">
    <property type="entry name" value="Mercury_reductase_MerA"/>
    <property type="match status" value="1"/>
</dbReference>
<name>A0A6J7G6S4_9ZZZZ</name>
<proteinExistence type="inferred from homology"/>
<dbReference type="NCBIfam" id="NF005883">
    <property type="entry name" value="PRK07845.1"/>
    <property type="match status" value="1"/>
</dbReference>
<evidence type="ECO:0000256" key="2">
    <source>
        <dbReference type="ARBA" id="ARBA00022630"/>
    </source>
</evidence>
<dbReference type="Pfam" id="PF07992">
    <property type="entry name" value="Pyr_redox_2"/>
    <property type="match status" value="1"/>
</dbReference>
<dbReference type="InterPro" id="IPR023753">
    <property type="entry name" value="FAD/NAD-binding_dom"/>
</dbReference>
<dbReference type="InterPro" id="IPR004099">
    <property type="entry name" value="Pyr_nucl-diS_OxRdtase_dimer"/>
</dbReference>
<evidence type="ECO:0000256" key="1">
    <source>
        <dbReference type="ARBA" id="ARBA00007532"/>
    </source>
</evidence>
<dbReference type="PANTHER" id="PTHR43014">
    <property type="entry name" value="MERCURIC REDUCTASE"/>
    <property type="match status" value="1"/>
</dbReference>
<dbReference type="PRINTS" id="PR00411">
    <property type="entry name" value="PNDRDTASEI"/>
</dbReference>
<reference evidence="6" key="1">
    <citation type="submission" date="2020-05" db="EMBL/GenBank/DDBJ databases">
        <authorList>
            <person name="Chiriac C."/>
            <person name="Salcher M."/>
            <person name="Ghai R."/>
            <person name="Kavagutti S V."/>
        </authorList>
    </citation>
    <scope>NUCLEOTIDE SEQUENCE</scope>
</reference>
<dbReference type="AlphaFoldDB" id="A0A6J7G6S4"/>
<dbReference type="InterPro" id="IPR001100">
    <property type="entry name" value="Pyr_nuc-diS_OxRdtase"/>
</dbReference>
<comment type="similarity">
    <text evidence="1">Belongs to the class-I pyridine nucleotide-disulfide oxidoreductase family.</text>
</comment>
<dbReference type="Pfam" id="PF02852">
    <property type="entry name" value="Pyr_redox_dim"/>
    <property type="match status" value="1"/>
</dbReference>
<dbReference type="SUPFAM" id="SSF51905">
    <property type="entry name" value="FAD/NAD(P)-binding domain"/>
    <property type="match status" value="1"/>
</dbReference>
<protein>
    <submittedName>
        <fullName evidence="6">Unannotated protein</fullName>
    </submittedName>
</protein>
<accession>A0A6J7G6S4</accession>
<evidence type="ECO:0000256" key="3">
    <source>
        <dbReference type="ARBA" id="ARBA00022827"/>
    </source>
</evidence>
<evidence type="ECO:0000313" key="6">
    <source>
        <dbReference type="EMBL" id="CAB4902856.1"/>
    </source>
</evidence>
<evidence type="ECO:0000259" key="4">
    <source>
        <dbReference type="Pfam" id="PF02852"/>
    </source>
</evidence>
<evidence type="ECO:0000259" key="5">
    <source>
        <dbReference type="Pfam" id="PF07992"/>
    </source>
</evidence>
<dbReference type="InterPro" id="IPR036188">
    <property type="entry name" value="FAD/NAD-bd_sf"/>
</dbReference>
<dbReference type="SUPFAM" id="SSF55424">
    <property type="entry name" value="FAD/NAD-linked reductases, dimerisation (C-terminal) domain"/>
    <property type="match status" value="1"/>
</dbReference>
<organism evidence="6">
    <name type="scientific">freshwater metagenome</name>
    <dbReference type="NCBI Taxonomy" id="449393"/>
    <lineage>
        <taxon>unclassified sequences</taxon>
        <taxon>metagenomes</taxon>
        <taxon>ecological metagenomes</taxon>
    </lineage>
</organism>
<dbReference type="Gene3D" id="3.50.50.60">
    <property type="entry name" value="FAD/NAD(P)-binding domain"/>
    <property type="match status" value="2"/>
</dbReference>
<dbReference type="PANTHER" id="PTHR43014:SF1">
    <property type="entry name" value="NAD(P)H DEHYDROGENASE (QUINONE)"/>
    <property type="match status" value="1"/>
</dbReference>
<dbReference type="GO" id="GO:0003955">
    <property type="term" value="F:NAD(P)H dehydrogenase (quinone) activity"/>
    <property type="evidence" value="ECO:0007669"/>
    <property type="project" value="TreeGrafter"/>
</dbReference>
<dbReference type="EMBL" id="CAFBMB010000077">
    <property type="protein sequence ID" value="CAB4902856.1"/>
    <property type="molecule type" value="Genomic_DNA"/>
</dbReference>
<feature type="domain" description="FAD/NAD(P)-binding" evidence="5">
    <location>
        <begin position="10"/>
        <end position="340"/>
    </location>
</feature>
<keyword evidence="2" id="KW-0285">Flavoprotein</keyword>
<dbReference type="PRINTS" id="PR00368">
    <property type="entry name" value="FADPNR"/>
</dbReference>
<dbReference type="GO" id="GO:0050660">
    <property type="term" value="F:flavin adenine dinucleotide binding"/>
    <property type="evidence" value="ECO:0007669"/>
    <property type="project" value="TreeGrafter"/>
</dbReference>